<keyword evidence="4" id="KW-1185">Reference proteome</keyword>
<protein>
    <submittedName>
        <fullName evidence="3">TIM-barrel fold metal-dependent hydrolase</fullName>
    </submittedName>
</protein>
<dbReference type="EMBL" id="JAUSRB010000002">
    <property type="protein sequence ID" value="MDP9865695.1"/>
    <property type="molecule type" value="Genomic_DNA"/>
</dbReference>
<feature type="region of interest" description="Disordered" evidence="1">
    <location>
        <begin position="1"/>
        <end position="50"/>
    </location>
</feature>
<dbReference type="GO" id="GO:0016787">
    <property type="term" value="F:hydrolase activity"/>
    <property type="evidence" value="ECO:0007669"/>
    <property type="project" value="UniProtKB-KW"/>
</dbReference>
<dbReference type="Proteomes" id="UP001230426">
    <property type="component" value="Unassembled WGS sequence"/>
</dbReference>
<evidence type="ECO:0000256" key="1">
    <source>
        <dbReference type="SAM" id="MobiDB-lite"/>
    </source>
</evidence>
<name>A0ABT9R8X6_9ACTN</name>
<feature type="compositionally biased region" description="Polar residues" evidence="1">
    <location>
        <begin position="1"/>
        <end position="10"/>
    </location>
</feature>
<dbReference type="RefSeq" id="WP_306865416.1">
    <property type="nucleotide sequence ID" value="NZ_JAUSRB010000002.1"/>
</dbReference>
<dbReference type="InterPro" id="IPR006680">
    <property type="entry name" value="Amidohydro-rel"/>
</dbReference>
<organism evidence="3 4">
    <name type="scientific">Streptosporangium brasiliense</name>
    <dbReference type="NCBI Taxonomy" id="47480"/>
    <lineage>
        <taxon>Bacteria</taxon>
        <taxon>Bacillati</taxon>
        <taxon>Actinomycetota</taxon>
        <taxon>Actinomycetes</taxon>
        <taxon>Streptosporangiales</taxon>
        <taxon>Streptosporangiaceae</taxon>
        <taxon>Streptosporangium</taxon>
    </lineage>
</organism>
<dbReference type="PANTHER" id="PTHR43383:SF2">
    <property type="entry name" value="AMIDOHYDROLASE 2 FAMILY PROTEIN"/>
    <property type="match status" value="1"/>
</dbReference>
<evidence type="ECO:0000313" key="4">
    <source>
        <dbReference type="Proteomes" id="UP001230426"/>
    </source>
</evidence>
<dbReference type="Gene3D" id="3.20.20.140">
    <property type="entry name" value="Metal-dependent hydrolases"/>
    <property type="match status" value="1"/>
</dbReference>
<evidence type="ECO:0000259" key="2">
    <source>
        <dbReference type="Pfam" id="PF04909"/>
    </source>
</evidence>
<dbReference type="SUPFAM" id="SSF51556">
    <property type="entry name" value="Metallo-dependent hydrolases"/>
    <property type="match status" value="1"/>
</dbReference>
<sequence>MSTESLTPESFNPLARAGAVGPAGSPERPGPPERAGAVGHAGPPERAGTVGRAGSLEEVIEAIPLVDHHVHGALAGDVSRREFEELITESDRPVPAWMTQFDSQIGFAVLRHCAPVLGLDPHPDPEAYLARRTELGTEEVNRRLLAASGIGHFLVETGYRGDEILDPARMAAVTGRPADEVVRLEAVAERVVADGTDAAGFAAAFETALWERSRTARGLKTIVAYRHGLDFDPSPPTSGEVTAAAGRWLRTAERTGRIRVDDPVLLRHLIWKGIERGLPLQFHIGYGDPDVDLHRSDPLLLRGLIELAEPSGVPLLLLHCYPFHRNAGYLAQVYPYVYFDVGLGVNYTGARSVAVVAESLELAPFAKILFSSDAWGPAELHHLGALLWRRAMTRVLSDFVADGEWSREQAVRVATMIGSQNARRVYGLGEDA</sequence>
<dbReference type="PANTHER" id="PTHR43383">
    <property type="entry name" value="NODULIN 6"/>
    <property type="match status" value="1"/>
</dbReference>
<dbReference type="Pfam" id="PF04909">
    <property type="entry name" value="Amidohydro_2"/>
    <property type="match status" value="1"/>
</dbReference>
<reference evidence="3 4" key="1">
    <citation type="submission" date="2023-07" db="EMBL/GenBank/DDBJ databases">
        <title>Sequencing the genomes of 1000 actinobacteria strains.</title>
        <authorList>
            <person name="Klenk H.-P."/>
        </authorList>
    </citation>
    <scope>NUCLEOTIDE SEQUENCE [LARGE SCALE GENOMIC DNA]</scope>
    <source>
        <strain evidence="3 4">DSM 44109</strain>
    </source>
</reference>
<gene>
    <name evidence="3" type="ORF">J2S55_004961</name>
</gene>
<dbReference type="InterPro" id="IPR032466">
    <property type="entry name" value="Metal_Hydrolase"/>
</dbReference>
<proteinExistence type="predicted"/>
<comment type="caution">
    <text evidence="3">The sequence shown here is derived from an EMBL/GenBank/DDBJ whole genome shotgun (WGS) entry which is preliminary data.</text>
</comment>
<feature type="domain" description="Amidohydrolase-related" evidence="2">
    <location>
        <begin position="227"/>
        <end position="428"/>
    </location>
</feature>
<accession>A0ABT9R8X6</accession>
<evidence type="ECO:0000313" key="3">
    <source>
        <dbReference type="EMBL" id="MDP9865695.1"/>
    </source>
</evidence>
<keyword evidence="3" id="KW-0378">Hydrolase</keyword>